<feature type="region of interest" description="Disordered" evidence="1">
    <location>
        <begin position="1"/>
        <end position="60"/>
    </location>
</feature>
<dbReference type="AlphaFoldDB" id="A0A0F9B5K1"/>
<gene>
    <name evidence="2" type="ORF">LCGC14_2569280</name>
</gene>
<reference evidence="2" key="1">
    <citation type="journal article" date="2015" name="Nature">
        <title>Complex archaea that bridge the gap between prokaryotes and eukaryotes.</title>
        <authorList>
            <person name="Spang A."/>
            <person name="Saw J.H."/>
            <person name="Jorgensen S.L."/>
            <person name="Zaremba-Niedzwiedzka K."/>
            <person name="Martijn J."/>
            <person name="Lind A.E."/>
            <person name="van Eijk R."/>
            <person name="Schleper C."/>
            <person name="Guy L."/>
            <person name="Ettema T.J."/>
        </authorList>
    </citation>
    <scope>NUCLEOTIDE SEQUENCE</scope>
</reference>
<feature type="region of interest" description="Disordered" evidence="1">
    <location>
        <begin position="76"/>
        <end position="96"/>
    </location>
</feature>
<feature type="compositionally biased region" description="Basic residues" evidence="1">
    <location>
        <begin position="19"/>
        <end position="29"/>
    </location>
</feature>
<accession>A0A0F9B5K1</accession>
<evidence type="ECO:0000313" key="2">
    <source>
        <dbReference type="EMBL" id="KKL09097.1"/>
    </source>
</evidence>
<comment type="caution">
    <text evidence="2">The sequence shown here is derived from an EMBL/GenBank/DDBJ whole genome shotgun (WGS) entry which is preliminary data.</text>
</comment>
<sequence>MAAGGGKGKRKPMKDAKPHAAKKSGRRKPTVAQRAKWKAEKQARGSAEPVDGRCGRHLASTDPKRYCKQWPIRGRDSCKHHGGTQKRGAESPSFVHGQRSSLYADVLGGALQRGYEAIRTDDELLSCREQIKLWTGRERQLVEQLSADGGGMSEKAVRETMARVDEVAQMAAGTSAERDKRGVALVRA</sequence>
<proteinExistence type="predicted"/>
<organism evidence="2">
    <name type="scientific">marine sediment metagenome</name>
    <dbReference type="NCBI Taxonomy" id="412755"/>
    <lineage>
        <taxon>unclassified sequences</taxon>
        <taxon>metagenomes</taxon>
        <taxon>ecological metagenomes</taxon>
    </lineage>
</organism>
<evidence type="ECO:0000256" key="1">
    <source>
        <dbReference type="SAM" id="MobiDB-lite"/>
    </source>
</evidence>
<dbReference type="EMBL" id="LAZR01042615">
    <property type="protein sequence ID" value="KKL09097.1"/>
    <property type="molecule type" value="Genomic_DNA"/>
</dbReference>
<feature type="non-terminal residue" evidence="2">
    <location>
        <position position="188"/>
    </location>
</feature>
<protein>
    <submittedName>
        <fullName evidence="2">Uncharacterized protein</fullName>
    </submittedName>
</protein>
<name>A0A0F9B5K1_9ZZZZ</name>